<organism evidence="2 3">
    <name type="scientific">Ktedonobacter racemifer DSM 44963</name>
    <dbReference type="NCBI Taxonomy" id="485913"/>
    <lineage>
        <taxon>Bacteria</taxon>
        <taxon>Bacillati</taxon>
        <taxon>Chloroflexota</taxon>
        <taxon>Ktedonobacteria</taxon>
        <taxon>Ktedonobacterales</taxon>
        <taxon>Ktedonobacteraceae</taxon>
        <taxon>Ktedonobacter</taxon>
    </lineage>
</organism>
<dbReference type="eggNOG" id="COG3271">
    <property type="taxonomic scope" value="Bacteria"/>
</dbReference>
<dbReference type="Gene3D" id="3.90.70.10">
    <property type="entry name" value="Cysteine proteinases"/>
    <property type="match status" value="1"/>
</dbReference>
<accession>D6TME9</accession>
<dbReference type="Pfam" id="PF13529">
    <property type="entry name" value="Peptidase_C39_2"/>
    <property type="match status" value="1"/>
</dbReference>
<feature type="domain" description="Peptidase C39-like" evidence="1">
    <location>
        <begin position="235"/>
        <end position="378"/>
    </location>
</feature>
<evidence type="ECO:0000259" key="1">
    <source>
        <dbReference type="Pfam" id="PF13529"/>
    </source>
</evidence>
<dbReference type="STRING" id="485913.Krac_8267"/>
<dbReference type="InParanoid" id="D6TME9"/>
<evidence type="ECO:0000313" key="3">
    <source>
        <dbReference type="Proteomes" id="UP000004508"/>
    </source>
</evidence>
<reference evidence="2 3" key="1">
    <citation type="journal article" date="2011" name="Stand. Genomic Sci.">
        <title>Non-contiguous finished genome sequence and contextual data of the filamentous soil bacterium Ktedonobacter racemifer type strain (SOSP1-21).</title>
        <authorList>
            <person name="Chang Y.J."/>
            <person name="Land M."/>
            <person name="Hauser L."/>
            <person name="Chertkov O."/>
            <person name="Del Rio T.G."/>
            <person name="Nolan M."/>
            <person name="Copeland A."/>
            <person name="Tice H."/>
            <person name="Cheng J.F."/>
            <person name="Lucas S."/>
            <person name="Han C."/>
            <person name="Goodwin L."/>
            <person name="Pitluck S."/>
            <person name="Ivanova N."/>
            <person name="Ovchinikova G."/>
            <person name="Pati A."/>
            <person name="Chen A."/>
            <person name="Palaniappan K."/>
            <person name="Mavromatis K."/>
            <person name="Liolios K."/>
            <person name="Brettin T."/>
            <person name="Fiebig A."/>
            <person name="Rohde M."/>
            <person name="Abt B."/>
            <person name="Goker M."/>
            <person name="Detter J.C."/>
            <person name="Woyke T."/>
            <person name="Bristow J."/>
            <person name="Eisen J.A."/>
            <person name="Markowitz V."/>
            <person name="Hugenholtz P."/>
            <person name="Kyrpides N.C."/>
            <person name="Klenk H.P."/>
            <person name="Lapidus A."/>
        </authorList>
    </citation>
    <scope>NUCLEOTIDE SEQUENCE [LARGE SCALE GENOMIC DNA]</scope>
    <source>
        <strain evidence="3">DSM 44963</strain>
    </source>
</reference>
<dbReference type="OrthoDB" id="9789941at2"/>
<dbReference type="Proteomes" id="UP000004508">
    <property type="component" value="Unassembled WGS sequence"/>
</dbReference>
<dbReference type="EMBL" id="ADVG01000002">
    <property type="protein sequence ID" value="EFH86949.1"/>
    <property type="molecule type" value="Genomic_DNA"/>
</dbReference>
<protein>
    <recommendedName>
        <fullName evidence="1">Peptidase C39-like domain-containing protein</fullName>
    </recommendedName>
</protein>
<comment type="caution">
    <text evidence="2">The sequence shown here is derived from an EMBL/GenBank/DDBJ whole genome shotgun (WGS) entry which is preliminary data.</text>
</comment>
<keyword evidence="3" id="KW-1185">Reference proteome</keyword>
<dbReference type="RefSeq" id="WP_007911673.1">
    <property type="nucleotide sequence ID" value="NZ_ADVG01000002.1"/>
</dbReference>
<name>D6TME9_KTERA</name>
<proteinExistence type="predicted"/>
<dbReference type="InterPro" id="IPR039564">
    <property type="entry name" value="Peptidase_C39-like"/>
</dbReference>
<gene>
    <name evidence="2" type="ORF">Krac_8267</name>
</gene>
<evidence type="ECO:0000313" key="2">
    <source>
        <dbReference type="EMBL" id="EFH86949.1"/>
    </source>
</evidence>
<sequence length="425" mass="46658">METSAQTNYQASTGQFHELWQLSGTHDFSSWIFNSTALVNDGTVLLTPGGGNQHCYSAYIDGGSVSYDSNMQLCVGQDPFGLGQYNQQNYYNGGQFYYGALISPIHQTARSINSLVASWNATTPAGTWIQTHVRVQINGAWTRWFKLPIWASDLSTVQRHSIDGQDDPFGTVDTDTFRTKGQLATAYQLAVTLFSTTPNTTPVLYRVAAVASYETDPQHTPQISPDKSVWGRNLGVPQRSQMLASYQGQGYGGGGEVWCSPTSTSMVMAYWSSILNRPELTLTVPATAEAAYDFTYQGTGNWPFNTAHAGAYGLHAFITRMYSMSQVEQWIKVGVPVIISIGFQNGQLPNAPIPSTDGHIIVVRGFAANGDVITNDPAGASNDRVQITYNRQALQNAWLRSSHGTAYIVMPENWQMPTANRLTNW</sequence>
<dbReference type="AlphaFoldDB" id="D6TME9"/>